<dbReference type="OrthoDB" id="9813511at2"/>
<evidence type="ECO:0000313" key="2">
    <source>
        <dbReference type="EMBL" id="KNY29501.1"/>
    </source>
</evidence>
<dbReference type="STRING" id="398512.Bccel_4775"/>
<proteinExistence type="predicted"/>
<evidence type="ECO:0000313" key="3">
    <source>
        <dbReference type="Proteomes" id="UP000036923"/>
    </source>
</evidence>
<keyword evidence="3" id="KW-1185">Reference proteome</keyword>
<evidence type="ECO:0000259" key="1">
    <source>
        <dbReference type="Pfam" id="PF12957"/>
    </source>
</evidence>
<dbReference type="AlphaFoldDB" id="A0A0L6JUG9"/>
<organism evidence="2 3">
    <name type="scientific">Pseudobacteroides cellulosolvens ATCC 35603 = DSM 2933</name>
    <dbReference type="NCBI Taxonomy" id="398512"/>
    <lineage>
        <taxon>Bacteria</taxon>
        <taxon>Bacillati</taxon>
        <taxon>Bacillota</taxon>
        <taxon>Clostridia</taxon>
        <taxon>Eubacteriales</taxon>
        <taxon>Oscillospiraceae</taxon>
        <taxon>Pseudobacteroides</taxon>
    </lineage>
</organism>
<dbReference type="Pfam" id="PF12957">
    <property type="entry name" value="DUF3846"/>
    <property type="match status" value="1"/>
</dbReference>
<feature type="domain" description="DUF3846" evidence="1">
    <location>
        <begin position="6"/>
        <end position="102"/>
    </location>
</feature>
<dbReference type="eggNOG" id="COG4734">
    <property type="taxonomic scope" value="Bacteria"/>
</dbReference>
<dbReference type="RefSeq" id="WP_036935957.1">
    <property type="nucleotide sequence ID" value="NZ_JQKC01000001.1"/>
</dbReference>
<name>A0A0L6JUG9_9FIRM</name>
<reference evidence="3" key="1">
    <citation type="submission" date="2015-07" db="EMBL/GenBank/DDBJ databases">
        <title>Near-Complete Genome Sequence of the Cellulolytic Bacterium Bacteroides (Pseudobacteroides) cellulosolvens ATCC 35603.</title>
        <authorList>
            <person name="Dassa B."/>
            <person name="Utturkar S.M."/>
            <person name="Klingeman D.M."/>
            <person name="Hurt R.A."/>
            <person name="Keller M."/>
            <person name="Xu J."/>
            <person name="Reddy Y.H.K."/>
            <person name="Borovok I."/>
            <person name="Grinberg I.R."/>
            <person name="Lamed R."/>
            <person name="Zhivin O."/>
            <person name="Bayer E.A."/>
            <person name="Brown S.D."/>
        </authorList>
    </citation>
    <scope>NUCLEOTIDE SEQUENCE [LARGE SCALE GENOMIC DNA]</scope>
    <source>
        <strain evidence="3">DSM 2933</strain>
    </source>
</reference>
<accession>A0A0L6JUG9</accession>
<comment type="caution">
    <text evidence="2">The sequence shown here is derived from an EMBL/GenBank/DDBJ whole genome shotgun (WGS) entry which is preliminary data.</text>
</comment>
<dbReference type="InterPro" id="IPR024559">
    <property type="entry name" value="DUF3846"/>
</dbReference>
<dbReference type="EMBL" id="LGTC01000001">
    <property type="protein sequence ID" value="KNY29501.1"/>
    <property type="molecule type" value="Genomic_DNA"/>
</dbReference>
<gene>
    <name evidence="2" type="ORF">Bccel_4775</name>
</gene>
<dbReference type="Proteomes" id="UP000036923">
    <property type="component" value="Unassembled WGS sequence"/>
</dbReference>
<protein>
    <recommendedName>
        <fullName evidence="1">DUF3846 domain-containing protein</fullName>
    </recommendedName>
</protein>
<sequence>MDKNKIRVLVVEPQKQPYVMEVEKDYRAMQKIVGGSIEYAYLSDDAHIYCNAEGKLLGLEGNRRLEDRDIIAGTFFICSDDGYGDDISLTDEQIEKYTERFKEPE</sequence>